<gene>
    <name evidence="4 5" type="primary">aat</name>
    <name evidence="5" type="ORF">GCM10009069_27290</name>
</gene>
<dbReference type="Pfam" id="PF03588">
    <property type="entry name" value="Leu_Phe_trans"/>
    <property type="match status" value="1"/>
</dbReference>
<comment type="similarity">
    <text evidence="4">Belongs to the L/F-transferase family.</text>
</comment>
<reference evidence="5" key="1">
    <citation type="journal article" date="2014" name="Int. J. Syst. Evol. Microbiol.">
        <title>Complete genome sequence of Corynebacterium casei LMG S-19264T (=DSM 44701T), isolated from a smear-ripened cheese.</title>
        <authorList>
            <consortium name="US DOE Joint Genome Institute (JGI-PGF)"/>
            <person name="Walter F."/>
            <person name="Albersmeier A."/>
            <person name="Kalinowski J."/>
            <person name="Ruckert C."/>
        </authorList>
    </citation>
    <scope>NUCLEOTIDE SEQUENCE</scope>
    <source>
        <strain evidence="5">KCTC 32513</strain>
    </source>
</reference>
<dbReference type="AlphaFoldDB" id="A0A8J3G381"/>
<organism evidence="5 6">
    <name type="scientific">Algimonas arctica</name>
    <dbReference type="NCBI Taxonomy" id="1479486"/>
    <lineage>
        <taxon>Bacteria</taxon>
        <taxon>Pseudomonadati</taxon>
        <taxon>Pseudomonadota</taxon>
        <taxon>Alphaproteobacteria</taxon>
        <taxon>Maricaulales</taxon>
        <taxon>Robiginitomaculaceae</taxon>
        <taxon>Algimonas</taxon>
    </lineage>
</organism>
<dbReference type="InterPro" id="IPR004616">
    <property type="entry name" value="Leu/Phe-tRNA_Trfase"/>
</dbReference>
<comment type="catalytic activity">
    <reaction evidence="4">
        <text>L-phenylalanyl-tRNA(Phe) + an N-terminal L-alpha-aminoacyl-[protein] = an N-terminal L-phenylalanyl-L-alpha-aminoacyl-[protein] + tRNA(Phe)</text>
        <dbReference type="Rhea" id="RHEA:43632"/>
        <dbReference type="Rhea" id="RHEA-COMP:9668"/>
        <dbReference type="Rhea" id="RHEA-COMP:9699"/>
        <dbReference type="Rhea" id="RHEA-COMP:10636"/>
        <dbReference type="Rhea" id="RHEA-COMP:10637"/>
        <dbReference type="ChEBI" id="CHEBI:78442"/>
        <dbReference type="ChEBI" id="CHEBI:78531"/>
        <dbReference type="ChEBI" id="CHEBI:78597"/>
        <dbReference type="ChEBI" id="CHEBI:83561"/>
        <dbReference type="EC" id="2.3.2.6"/>
    </reaction>
</comment>
<dbReference type="InterPro" id="IPR016181">
    <property type="entry name" value="Acyl_CoA_acyltransferase"/>
</dbReference>
<dbReference type="EMBL" id="BMZH01000016">
    <property type="protein sequence ID" value="GHB03137.1"/>
    <property type="molecule type" value="Genomic_DNA"/>
</dbReference>
<comment type="caution">
    <text evidence="5">The sequence shown here is derived from an EMBL/GenBank/DDBJ whole genome shotgun (WGS) entry which is preliminary data.</text>
</comment>
<dbReference type="GO" id="GO:0005737">
    <property type="term" value="C:cytoplasm"/>
    <property type="evidence" value="ECO:0007669"/>
    <property type="project" value="UniProtKB-SubCell"/>
</dbReference>
<comment type="catalytic activity">
    <reaction evidence="4">
        <text>N-terminal L-arginyl-[protein] + L-leucyl-tRNA(Leu) = N-terminal L-leucyl-L-arginyl-[protein] + tRNA(Leu) + H(+)</text>
        <dbReference type="Rhea" id="RHEA:50416"/>
        <dbReference type="Rhea" id="RHEA-COMP:9613"/>
        <dbReference type="Rhea" id="RHEA-COMP:9622"/>
        <dbReference type="Rhea" id="RHEA-COMP:12672"/>
        <dbReference type="Rhea" id="RHEA-COMP:12673"/>
        <dbReference type="ChEBI" id="CHEBI:15378"/>
        <dbReference type="ChEBI" id="CHEBI:64719"/>
        <dbReference type="ChEBI" id="CHEBI:78442"/>
        <dbReference type="ChEBI" id="CHEBI:78494"/>
        <dbReference type="ChEBI" id="CHEBI:133044"/>
        <dbReference type="EC" id="2.3.2.6"/>
    </reaction>
</comment>
<reference evidence="5" key="2">
    <citation type="submission" date="2020-09" db="EMBL/GenBank/DDBJ databases">
        <authorList>
            <person name="Sun Q."/>
            <person name="Kim S."/>
        </authorList>
    </citation>
    <scope>NUCLEOTIDE SEQUENCE</scope>
    <source>
        <strain evidence="5">KCTC 32513</strain>
    </source>
</reference>
<dbReference type="Gene3D" id="3.40.630.70">
    <property type="entry name" value="Leucyl/phenylalanyl-tRNA-protein transferase, C-terminal domain"/>
    <property type="match status" value="1"/>
</dbReference>
<evidence type="ECO:0000256" key="2">
    <source>
        <dbReference type="ARBA" id="ARBA00022679"/>
    </source>
</evidence>
<dbReference type="PANTHER" id="PTHR30098">
    <property type="entry name" value="LEUCYL/PHENYLALANYL-TRNA--PROTEIN TRANSFERASE"/>
    <property type="match status" value="1"/>
</dbReference>
<evidence type="ECO:0000256" key="3">
    <source>
        <dbReference type="ARBA" id="ARBA00023315"/>
    </source>
</evidence>
<evidence type="ECO:0000313" key="5">
    <source>
        <dbReference type="EMBL" id="GHB03137.1"/>
    </source>
</evidence>
<evidence type="ECO:0000256" key="4">
    <source>
        <dbReference type="HAMAP-Rule" id="MF_00688"/>
    </source>
</evidence>
<evidence type="ECO:0000313" key="6">
    <source>
        <dbReference type="Proteomes" id="UP000634004"/>
    </source>
</evidence>
<keyword evidence="3 4" id="KW-0012">Acyltransferase</keyword>
<protein>
    <recommendedName>
        <fullName evidence="4">Leucyl/phenylalanyl-tRNA--protein transferase</fullName>
        <ecNumber evidence="4">2.3.2.6</ecNumber>
    </recommendedName>
    <alternativeName>
        <fullName evidence="4">L/F-transferase</fullName>
    </alternativeName>
    <alternativeName>
        <fullName evidence="4">Leucyltransferase</fullName>
    </alternativeName>
    <alternativeName>
        <fullName evidence="4">Phenyalanyltransferase</fullName>
    </alternativeName>
</protein>
<sequence length="194" mass="21633">MSSFGPEDLIACYRRGVFPMADSRDAEGLYVMEPDTRAVFPIETFSPSRSMQKFARKTPLKVTINNAFSHIITACADLREETWISYGIEWLYGILNERGEAHSVEVWDGEILVGGLYGVTQGGAFFGESMFSTQTNASKLALIHLIDRLRARGFTLLDAQFMTDHLATLGAIEITKAQYKKCLESALLIDTSFD</sequence>
<dbReference type="InterPro" id="IPR042203">
    <property type="entry name" value="Leu/Phe-tRNA_Trfase_C"/>
</dbReference>
<dbReference type="HAMAP" id="MF_00688">
    <property type="entry name" value="Leu_Phe_trans"/>
    <property type="match status" value="1"/>
</dbReference>
<dbReference type="RefSeq" id="WP_189499372.1">
    <property type="nucleotide sequence ID" value="NZ_BMZH01000016.1"/>
</dbReference>
<dbReference type="NCBIfam" id="TIGR00667">
    <property type="entry name" value="aat"/>
    <property type="match status" value="1"/>
</dbReference>
<keyword evidence="6" id="KW-1185">Reference proteome</keyword>
<dbReference type="EC" id="2.3.2.6" evidence="4"/>
<keyword evidence="2 4" id="KW-0808">Transferase</keyword>
<dbReference type="SUPFAM" id="SSF55729">
    <property type="entry name" value="Acyl-CoA N-acyltransferases (Nat)"/>
    <property type="match status" value="1"/>
</dbReference>
<accession>A0A8J3G381</accession>
<dbReference type="PANTHER" id="PTHR30098:SF2">
    <property type="entry name" value="LEUCYL_PHENYLALANYL-TRNA--PROTEIN TRANSFERASE"/>
    <property type="match status" value="1"/>
</dbReference>
<proteinExistence type="inferred from homology"/>
<dbReference type="GO" id="GO:0008914">
    <property type="term" value="F:leucyl-tRNA--protein transferase activity"/>
    <property type="evidence" value="ECO:0007669"/>
    <property type="project" value="UniProtKB-UniRule"/>
</dbReference>
<dbReference type="GO" id="GO:0030163">
    <property type="term" value="P:protein catabolic process"/>
    <property type="evidence" value="ECO:0007669"/>
    <property type="project" value="UniProtKB-UniRule"/>
</dbReference>
<dbReference type="Proteomes" id="UP000634004">
    <property type="component" value="Unassembled WGS sequence"/>
</dbReference>
<keyword evidence="1 4" id="KW-0963">Cytoplasm</keyword>
<comment type="catalytic activity">
    <reaction evidence="4">
        <text>N-terminal L-lysyl-[protein] + L-leucyl-tRNA(Leu) = N-terminal L-leucyl-L-lysyl-[protein] + tRNA(Leu) + H(+)</text>
        <dbReference type="Rhea" id="RHEA:12340"/>
        <dbReference type="Rhea" id="RHEA-COMP:9613"/>
        <dbReference type="Rhea" id="RHEA-COMP:9622"/>
        <dbReference type="Rhea" id="RHEA-COMP:12670"/>
        <dbReference type="Rhea" id="RHEA-COMP:12671"/>
        <dbReference type="ChEBI" id="CHEBI:15378"/>
        <dbReference type="ChEBI" id="CHEBI:65249"/>
        <dbReference type="ChEBI" id="CHEBI:78442"/>
        <dbReference type="ChEBI" id="CHEBI:78494"/>
        <dbReference type="ChEBI" id="CHEBI:133043"/>
        <dbReference type="EC" id="2.3.2.6"/>
    </reaction>
</comment>
<comment type="function">
    <text evidence="4">Functions in the N-end rule pathway of protein degradation where it conjugates Leu, Phe and, less efficiently, Met from aminoacyl-tRNAs to the N-termini of proteins containing an N-terminal arginine or lysine.</text>
</comment>
<evidence type="ECO:0000256" key="1">
    <source>
        <dbReference type="ARBA" id="ARBA00022490"/>
    </source>
</evidence>
<name>A0A8J3G381_9PROT</name>
<comment type="subcellular location">
    <subcellularLocation>
        <location evidence="4">Cytoplasm</location>
    </subcellularLocation>
</comment>